<dbReference type="AlphaFoldDB" id="A0A0F9F0Z8"/>
<sequence>MQLGKQGNKMTDNIEISKIIPIELKNVGGRPPLNLDEEQIKRLAHINCTMIEIASVMKCSVRTLERGYADIIKEAKEHGKSSLRRELWKSAEKGNVTMQIWLSKQLLGMREPKNDESQEIANKIVKIINFADIKKDKDAE</sequence>
<gene>
    <name evidence="1" type="ORF">LCGC14_2008430</name>
</gene>
<organism evidence="1">
    <name type="scientific">marine sediment metagenome</name>
    <dbReference type="NCBI Taxonomy" id="412755"/>
    <lineage>
        <taxon>unclassified sequences</taxon>
        <taxon>metagenomes</taxon>
        <taxon>ecological metagenomes</taxon>
    </lineage>
</organism>
<accession>A0A0F9F0Z8</accession>
<dbReference type="EMBL" id="LAZR01022966">
    <property type="protein sequence ID" value="KKL80078.1"/>
    <property type="molecule type" value="Genomic_DNA"/>
</dbReference>
<proteinExistence type="predicted"/>
<name>A0A0F9F0Z8_9ZZZZ</name>
<reference evidence="1" key="1">
    <citation type="journal article" date="2015" name="Nature">
        <title>Complex archaea that bridge the gap between prokaryotes and eukaryotes.</title>
        <authorList>
            <person name="Spang A."/>
            <person name="Saw J.H."/>
            <person name="Jorgensen S.L."/>
            <person name="Zaremba-Niedzwiedzka K."/>
            <person name="Martijn J."/>
            <person name="Lind A.E."/>
            <person name="van Eijk R."/>
            <person name="Schleper C."/>
            <person name="Guy L."/>
            <person name="Ettema T.J."/>
        </authorList>
    </citation>
    <scope>NUCLEOTIDE SEQUENCE</scope>
</reference>
<evidence type="ECO:0000313" key="1">
    <source>
        <dbReference type="EMBL" id="KKL80078.1"/>
    </source>
</evidence>
<protein>
    <submittedName>
        <fullName evidence="1">Uncharacterized protein</fullName>
    </submittedName>
</protein>
<comment type="caution">
    <text evidence="1">The sequence shown here is derived from an EMBL/GenBank/DDBJ whole genome shotgun (WGS) entry which is preliminary data.</text>
</comment>